<feature type="domain" description="EamA" evidence="7">
    <location>
        <begin position="151"/>
        <end position="288"/>
    </location>
</feature>
<accession>A0A4R1PXW0</accession>
<protein>
    <submittedName>
        <fullName evidence="8">Threonine/homoserine efflux transporter RhtA</fullName>
    </submittedName>
</protein>
<evidence type="ECO:0000313" key="8">
    <source>
        <dbReference type="EMBL" id="TCL35271.1"/>
    </source>
</evidence>
<dbReference type="AlphaFoldDB" id="A0A4R1PXW0"/>
<feature type="domain" description="EamA" evidence="7">
    <location>
        <begin position="6"/>
        <end position="138"/>
    </location>
</feature>
<evidence type="ECO:0000256" key="2">
    <source>
        <dbReference type="ARBA" id="ARBA00007362"/>
    </source>
</evidence>
<feature type="transmembrane region" description="Helical" evidence="6">
    <location>
        <begin position="212"/>
        <end position="234"/>
    </location>
</feature>
<evidence type="ECO:0000313" key="9">
    <source>
        <dbReference type="Proteomes" id="UP000295063"/>
    </source>
</evidence>
<keyword evidence="5 6" id="KW-0472">Membrane</keyword>
<dbReference type="RefSeq" id="WP_243650616.1">
    <property type="nucleotide sequence ID" value="NZ_SLUI01000013.1"/>
</dbReference>
<evidence type="ECO:0000259" key="7">
    <source>
        <dbReference type="Pfam" id="PF00892"/>
    </source>
</evidence>
<feature type="transmembrane region" description="Helical" evidence="6">
    <location>
        <begin position="93"/>
        <end position="115"/>
    </location>
</feature>
<keyword evidence="3 6" id="KW-0812">Transmembrane</keyword>
<evidence type="ECO:0000256" key="6">
    <source>
        <dbReference type="SAM" id="Phobius"/>
    </source>
</evidence>
<organism evidence="8 9">
    <name type="scientific">Anaerospora hongkongensis</name>
    <dbReference type="NCBI Taxonomy" id="244830"/>
    <lineage>
        <taxon>Bacteria</taxon>
        <taxon>Bacillati</taxon>
        <taxon>Bacillota</taxon>
        <taxon>Negativicutes</taxon>
        <taxon>Selenomonadales</taxon>
        <taxon>Sporomusaceae</taxon>
        <taxon>Anaerospora</taxon>
    </lineage>
</organism>
<comment type="caution">
    <text evidence="8">The sequence shown here is derived from an EMBL/GenBank/DDBJ whole genome shotgun (WGS) entry which is preliminary data.</text>
</comment>
<feature type="transmembrane region" description="Helical" evidence="6">
    <location>
        <begin position="271"/>
        <end position="288"/>
    </location>
</feature>
<dbReference type="InterPro" id="IPR037185">
    <property type="entry name" value="EmrE-like"/>
</dbReference>
<evidence type="ECO:0000256" key="5">
    <source>
        <dbReference type="ARBA" id="ARBA00023136"/>
    </source>
</evidence>
<evidence type="ECO:0000256" key="1">
    <source>
        <dbReference type="ARBA" id="ARBA00004141"/>
    </source>
</evidence>
<comment type="similarity">
    <text evidence="2">Belongs to the EamA transporter family.</text>
</comment>
<sequence length="291" mass="31827">MTINIMGPLYLSAAAAIWGGMYVASKYALEVVPPFTLLFLRYFFSALTLILLCRHSKVEIIPREDRGILFQIGFFGYFLSVAAQFIGTKLSTAHMGAVITTLSPVFQSGFAILLLGERIIVRQVIAIGLSLAGVLVITGLPGEEAGEAFFYGNLFFLLAACLWGYYSVLSKKIATRHPALRITTWGIMLATGFTLLPAVSEITTWDAAALKSLPVMLSIGYLAVVSTTVAYYCWNKGLSLMNPHQAGLFFFLQSIVGSILGWLVLDENLSFPFFAGSFLIIAGVYFVLKLR</sequence>
<dbReference type="PANTHER" id="PTHR32322:SF2">
    <property type="entry name" value="EAMA DOMAIN-CONTAINING PROTEIN"/>
    <property type="match status" value="1"/>
</dbReference>
<dbReference type="PANTHER" id="PTHR32322">
    <property type="entry name" value="INNER MEMBRANE TRANSPORTER"/>
    <property type="match status" value="1"/>
</dbReference>
<dbReference type="SUPFAM" id="SSF103481">
    <property type="entry name" value="Multidrug resistance efflux transporter EmrE"/>
    <property type="match status" value="2"/>
</dbReference>
<keyword evidence="9" id="KW-1185">Reference proteome</keyword>
<dbReference type="Pfam" id="PF00892">
    <property type="entry name" value="EamA"/>
    <property type="match status" value="2"/>
</dbReference>
<dbReference type="InterPro" id="IPR050638">
    <property type="entry name" value="AA-Vitamin_Transporters"/>
</dbReference>
<dbReference type="Proteomes" id="UP000295063">
    <property type="component" value="Unassembled WGS sequence"/>
</dbReference>
<feature type="transmembrane region" description="Helical" evidence="6">
    <location>
        <begin position="9"/>
        <end position="29"/>
    </location>
</feature>
<gene>
    <name evidence="8" type="ORF">EV210_113114</name>
</gene>
<comment type="subcellular location">
    <subcellularLocation>
        <location evidence="1">Membrane</location>
        <topology evidence="1">Multi-pass membrane protein</topology>
    </subcellularLocation>
</comment>
<keyword evidence="4 6" id="KW-1133">Transmembrane helix</keyword>
<reference evidence="8 9" key="1">
    <citation type="submission" date="2019-03" db="EMBL/GenBank/DDBJ databases">
        <title>Genomic Encyclopedia of Type Strains, Phase IV (KMG-IV): sequencing the most valuable type-strain genomes for metagenomic binning, comparative biology and taxonomic classification.</title>
        <authorList>
            <person name="Goeker M."/>
        </authorList>
    </citation>
    <scope>NUCLEOTIDE SEQUENCE [LARGE SCALE GENOMIC DNA]</scope>
    <source>
        <strain evidence="8 9">DSM 15969</strain>
    </source>
</reference>
<feature type="transmembrane region" description="Helical" evidence="6">
    <location>
        <begin position="148"/>
        <end position="168"/>
    </location>
</feature>
<name>A0A4R1PXW0_9FIRM</name>
<feature type="transmembrane region" description="Helical" evidence="6">
    <location>
        <begin position="124"/>
        <end position="142"/>
    </location>
</feature>
<evidence type="ECO:0000256" key="3">
    <source>
        <dbReference type="ARBA" id="ARBA00022692"/>
    </source>
</evidence>
<proteinExistence type="inferred from homology"/>
<feature type="transmembrane region" description="Helical" evidence="6">
    <location>
        <begin position="67"/>
        <end position="87"/>
    </location>
</feature>
<feature type="transmembrane region" description="Helical" evidence="6">
    <location>
        <begin position="180"/>
        <end position="200"/>
    </location>
</feature>
<feature type="transmembrane region" description="Helical" evidence="6">
    <location>
        <begin position="246"/>
        <end position="265"/>
    </location>
</feature>
<feature type="transmembrane region" description="Helical" evidence="6">
    <location>
        <begin position="35"/>
        <end position="55"/>
    </location>
</feature>
<dbReference type="GO" id="GO:0016020">
    <property type="term" value="C:membrane"/>
    <property type="evidence" value="ECO:0007669"/>
    <property type="project" value="UniProtKB-SubCell"/>
</dbReference>
<dbReference type="EMBL" id="SLUI01000013">
    <property type="protein sequence ID" value="TCL35271.1"/>
    <property type="molecule type" value="Genomic_DNA"/>
</dbReference>
<dbReference type="InterPro" id="IPR000620">
    <property type="entry name" value="EamA_dom"/>
</dbReference>
<evidence type="ECO:0000256" key="4">
    <source>
        <dbReference type="ARBA" id="ARBA00022989"/>
    </source>
</evidence>